<dbReference type="HOGENOM" id="CLU_104845_1_0_5"/>
<dbReference type="InterPro" id="IPR035959">
    <property type="entry name" value="RutC-like_sf"/>
</dbReference>
<name>S5YTM1_PARAH</name>
<dbReference type="InterPro" id="IPR013813">
    <property type="entry name" value="Endoribo_LPSP/chorism_mut-like"/>
</dbReference>
<dbReference type="PATRIC" id="fig|1367847.3.peg.1417"/>
<gene>
    <name evidence="1" type="ORF">JCM7686_1445</name>
</gene>
<dbReference type="eggNOG" id="COG0251">
    <property type="taxonomic scope" value="Bacteria"/>
</dbReference>
<dbReference type="RefSeq" id="WP_020950184.1">
    <property type="nucleotide sequence ID" value="NC_022041.1"/>
</dbReference>
<dbReference type="CDD" id="cd02199">
    <property type="entry name" value="YjgF_YER057c_UK114_like_1"/>
    <property type="match status" value="1"/>
</dbReference>
<proteinExistence type="predicted"/>
<dbReference type="SUPFAM" id="SSF55298">
    <property type="entry name" value="YjgF-like"/>
    <property type="match status" value="1"/>
</dbReference>
<dbReference type="AlphaFoldDB" id="S5YTM1"/>
<dbReference type="PANTHER" id="PTHR43760">
    <property type="entry name" value="ENDORIBONUCLEASE-RELATED"/>
    <property type="match status" value="1"/>
</dbReference>
<dbReference type="PANTHER" id="PTHR43760:SF1">
    <property type="entry name" value="ENDORIBONUCLEASE L-PSP_CHORISMATE MUTASE-LIKE DOMAIN-CONTAINING PROTEIN"/>
    <property type="match status" value="1"/>
</dbReference>
<organism evidence="1 2">
    <name type="scientific">Paracoccus aminophilus JCM 7686</name>
    <dbReference type="NCBI Taxonomy" id="1367847"/>
    <lineage>
        <taxon>Bacteria</taxon>
        <taxon>Pseudomonadati</taxon>
        <taxon>Pseudomonadota</taxon>
        <taxon>Alphaproteobacteria</taxon>
        <taxon>Rhodobacterales</taxon>
        <taxon>Paracoccaceae</taxon>
        <taxon>Paracoccus</taxon>
    </lineage>
</organism>
<evidence type="ECO:0000313" key="1">
    <source>
        <dbReference type="EMBL" id="AGT08546.1"/>
    </source>
</evidence>
<sequence>MSGAPVPQGRYLPATRHGGLIFTSGMTPRAAGVLKVQGPVRAADSPEDWREAVELACANALTAARGQLHGAERITAVVSMTVFVAAEAGFTLHSKLADLASDYLFAELGAAGIGSRAAVGVATLPGGAPVEIQIIAAAG</sequence>
<dbReference type="OrthoDB" id="9806350at2"/>
<keyword evidence="2" id="KW-1185">Reference proteome</keyword>
<evidence type="ECO:0000313" key="2">
    <source>
        <dbReference type="Proteomes" id="UP000015480"/>
    </source>
</evidence>
<reference evidence="1 2" key="1">
    <citation type="journal article" date="2014" name="BMC Genomics">
        <title>Architecture and functions of a multipartite genome of the methylotrophic bacterium Paracoccus aminophilus JCM 7686, containing primary and secondary chromids.</title>
        <authorList>
            <person name="Dziewit L."/>
            <person name="Czarnecki J."/>
            <person name="Wibberg D."/>
            <person name="Radlinska M."/>
            <person name="Mrozek P."/>
            <person name="Szymczak M."/>
            <person name="Schluter A."/>
            <person name="Puhler A."/>
            <person name="Bartosik D."/>
        </authorList>
    </citation>
    <scope>NUCLEOTIDE SEQUENCE [LARGE SCALE GENOMIC DNA]</scope>
    <source>
        <strain evidence="1">JCM 7686</strain>
    </source>
</reference>
<dbReference type="KEGG" id="pami:JCM7686_1445"/>
<dbReference type="Proteomes" id="UP000015480">
    <property type="component" value="Chromosome"/>
</dbReference>
<dbReference type="Pfam" id="PF01042">
    <property type="entry name" value="Ribonuc_L-PSP"/>
    <property type="match status" value="1"/>
</dbReference>
<dbReference type="EMBL" id="CP006650">
    <property type="protein sequence ID" value="AGT08546.1"/>
    <property type="molecule type" value="Genomic_DNA"/>
</dbReference>
<accession>S5YTM1</accession>
<dbReference type="STRING" id="1367847.JCM7686_1445"/>
<protein>
    <submittedName>
        <fullName evidence="1">Endoribonuclease L-PSP</fullName>
    </submittedName>
</protein>
<dbReference type="Gene3D" id="3.30.1330.40">
    <property type="entry name" value="RutC-like"/>
    <property type="match status" value="1"/>
</dbReference>
<dbReference type="InterPro" id="IPR006175">
    <property type="entry name" value="YjgF/YER057c/UK114"/>
</dbReference>